<name>A0A834MTC5_VESVU</name>
<keyword evidence="2" id="KW-1185">Reference proteome</keyword>
<dbReference type="EMBL" id="JACSEA010000018">
    <property type="protein sequence ID" value="KAF7382984.1"/>
    <property type="molecule type" value="Genomic_DNA"/>
</dbReference>
<reference evidence="1" key="1">
    <citation type="journal article" date="2020" name="G3 (Bethesda)">
        <title>High-Quality Assemblies for Three Invasive Social Wasps from the &lt;i&gt;Vespula&lt;/i&gt; Genus.</title>
        <authorList>
            <person name="Harrop T.W.R."/>
            <person name="Guhlin J."/>
            <person name="McLaughlin G.M."/>
            <person name="Permina E."/>
            <person name="Stockwell P."/>
            <person name="Gilligan J."/>
            <person name="Le Lec M.F."/>
            <person name="Gruber M.A.M."/>
            <person name="Quinn O."/>
            <person name="Lovegrove M."/>
            <person name="Duncan E.J."/>
            <person name="Remnant E.J."/>
            <person name="Van Eeckhoven J."/>
            <person name="Graham B."/>
            <person name="Knapp R.A."/>
            <person name="Langford K.W."/>
            <person name="Kronenberg Z."/>
            <person name="Press M.O."/>
            <person name="Eacker S.M."/>
            <person name="Wilson-Rankin E.E."/>
            <person name="Purcell J."/>
            <person name="Lester P.J."/>
            <person name="Dearden P.K."/>
        </authorList>
    </citation>
    <scope>NUCLEOTIDE SEQUENCE</scope>
    <source>
        <strain evidence="1">Marl-1</strain>
    </source>
</reference>
<accession>A0A834MTC5</accession>
<dbReference type="AlphaFoldDB" id="A0A834MTC5"/>
<protein>
    <submittedName>
        <fullName evidence="1">Uncharacterized protein</fullName>
    </submittedName>
</protein>
<dbReference type="Proteomes" id="UP000614350">
    <property type="component" value="Unassembled WGS sequence"/>
</dbReference>
<sequence length="125" mass="14404">MKVKHIKSVANNKDKIIIYNNSCTGQIRNIKLALSLLKLVESSDITTKELGFVDAENGRSVKVSRFGRTIIAQWLERLQHYDFENIHRRRMSYDNADSLSRRPCEETQCGYCARKMPRADGEAKI</sequence>
<evidence type="ECO:0000313" key="2">
    <source>
        <dbReference type="Proteomes" id="UP000614350"/>
    </source>
</evidence>
<comment type="caution">
    <text evidence="1">The sequence shown here is derived from an EMBL/GenBank/DDBJ whole genome shotgun (WGS) entry which is preliminary data.</text>
</comment>
<evidence type="ECO:0000313" key="1">
    <source>
        <dbReference type="EMBL" id="KAF7382984.1"/>
    </source>
</evidence>
<proteinExistence type="predicted"/>
<organism evidence="1 2">
    <name type="scientific">Vespula vulgaris</name>
    <name type="common">Yellow jacket</name>
    <name type="synonym">Wasp</name>
    <dbReference type="NCBI Taxonomy" id="7454"/>
    <lineage>
        <taxon>Eukaryota</taxon>
        <taxon>Metazoa</taxon>
        <taxon>Ecdysozoa</taxon>
        <taxon>Arthropoda</taxon>
        <taxon>Hexapoda</taxon>
        <taxon>Insecta</taxon>
        <taxon>Pterygota</taxon>
        <taxon>Neoptera</taxon>
        <taxon>Endopterygota</taxon>
        <taxon>Hymenoptera</taxon>
        <taxon>Apocrita</taxon>
        <taxon>Aculeata</taxon>
        <taxon>Vespoidea</taxon>
        <taxon>Vespidae</taxon>
        <taxon>Vespinae</taxon>
        <taxon>Vespula</taxon>
    </lineage>
</organism>
<gene>
    <name evidence="1" type="ORF">HZH66_013386</name>
</gene>